<accession>A0ABU5CJ29</accession>
<gene>
    <name evidence="9" type="ORF">P5G51_013860</name>
</gene>
<evidence type="ECO:0000313" key="9">
    <source>
        <dbReference type="EMBL" id="MDY0406329.1"/>
    </source>
</evidence>
<keyword evidence="6 8" id="KW-1133">Transmembrane helix</keyword>
<evidence type="ECO:0000256" key="5">
    <source>
        <dbReference type="ARBA" id="ARBA00022692"/>
    </source>
</evidence>
<dbReference type="Proteomes" id="UP001228376">
    <property type="component" value="Unassembled WGS sequence"/>
</dbReference>
<evidence type="ECO:0000256" key="4">
    <source>
        <dbReference type="ARBA" id="ARBA00022544"/>
    </source>
</evidence>
<dbReference type="PANTHER" id="PTHR34975">
    <property type="entry name" value="SPORE GERMINATION PROTEIN A2"/>
    <property type="match status" value="1"/>
</dbReference>
<evidence type="ECO:0000256" key="8">
    <source>
        <dbReference type="SAM" id="Phobius"/>
    </source>
</evidence>
<evidence type="ECO:0000256" key="6">
    <source>
        <dbReference type="ARBA" id="ARBA00022989"/>
    </source>
</evidence>
<comment type="subcellular location">
    <subcellularLocation>
        <location evidence="1">Membrane</location>
        <topology evidence="1">Multi-pass membrane protein</topology>
    </subcellularLocation>
</comment>
<evidence type="ECO:0000256" key="3">
    <source>
        <dbReference type="ARBA" id="ARBA00022448"/>
    </source>
</evidence>
<dbReference type="RefSeq" id="WP_320384783.1">
    <property type="nucleotide sequence ID" value="NZ_JAROCA020000001.1"/>
</dbReference>
<name>A0ABU5CJ29_9BACI</name>
<proteinExistence type="inferred from homology"/>
<feature type="transmembrane region" description="Helical" evidence="8">
    <location>
        <begin position="46"/>
        <end position="68"/>
    </location>
</feature>
<keyword evidence="7 8" id="KW-0472">Membrane</keyword>
<sequence>MDINIKKSPTSSFRSFYLFFIVVTMQVGVGIMGAPRWIFIHARQDSWISILIAWLAIAIVVAIMLLILKQYENADIFGIQVDIFGKWIGTLLGLIFIVYFFISNLVVLATYIEVIHVFLYPDLPSYAIGGAMILLVLYAFVGKGGYVSL</sequence>
<dbReference type="Pfam" id="PF03845">
    <property type="entry name" value="Spore_permease"/>
    <property type="match status" value="1"/>
</dbReference>
<keyword evidence="10" id="KW-1185">Reference proteome</keyword>
<keyword evidence="3" id="KW-0813">Transport</keyword>
<protein>
    <submittedName>
        <fullName evidence="9">GerAB/ArcD/ProY family transporter</fullName>
    </submittedName>
</protein>
<dbReference type="EMBL" id="JAROCA020000001">
    <property type="protein sequence ID" value="MDY0406329.1"/>
    <property type="molecule type" value="Genomic_DNA"/>
</dbReference>
<keyword evidence="5 8" id="KW-0812">Transmembrane</keyword>
<evidence type="ECO:0000313" key="10">
    <source>
        <dbReference type="Proteomes" id="UP001228376"/>
    </source>
</evidence>
<evidence type="ECO:0000256" key="1">
    <source>
        <dbReference type="ARBA" id="ARBA00004141"/>
    </source>
</evidence>
<evidence type="ECO:0000256" key="7">
    <source>
        <dbReference type="ARBA" id="ARBA00023136"/>
    </source>
</evidence>
<feature type="transmembrane region" description="Helical" evidence="8">
    <location>
        <begin position="123"/>
        <end position="141"/>
    </location>
</feature>
<reference evidence="9 10" key="1">
    <citation type="submission" date="2023-10" db="EMBL/GenBank/DDBJ databases">
        <title>179-bfca-hs.</title>
        <authorList>
            <person name="Miliotis G."/>
            <person name="Sengupta P."/>
            <person name="Hameed A."/>
            <person name="Chuvochina M."/>
            <person name="Mcdonagh F."/>
            <person name="Simpson A.C."/>
            <person name="Singh N.K."/>
            <person name="Rekha P.D."/>
            <person name="Raman K."/>
            <person name="Hugenholtz P."/>
            <person name="Venkateswaran K."/>
        </authorList>
    </citation>
    <scope>NUCLEOTIDE SEQUENCE [LARGE SCALE GENOMIC DNA]</scope>
    <source>
        <strain evidence="9 10">179-BFC-A-HS</strain>
    </source>
</reference>
<dbReference type="InterPro" id="IPR004761">
    <property type="entry name" value="Spore_GerAB"/>
</dbReference>
<comment type="similarity">
    <text evidence="2">Belongs to the amino acid-polyamine-organocation (APC) superfamily. Spore germination protein (SGP) (TC 2.A.3.9) family.</text>
</comment>
<organism evidence="9 10">
    <name type="scientific">Tigheibacillus jepli</name>
    <dbReference type="NCBI Taxonomy" id="3035914"/>
    <lineage>
        <taxon>Bacteria</taxon>
        <taxon>Bacillati</taxon>
        <taxon>Bacillota</taxon>
        <taxon>Bacilli</taxon>
        <taxon>Bacillales</taxon>
        <taxon>Bacillaceae</taxon>
        <taxon>Tigheibacillus</taxon>
    </lineage>
</organism>
<feature type="transmembrane region" description="Helical" evidence="8">
    <location>
        <begin position="16"/>
        <end position="40"/>
    </location>
</feature>
<dbReference type="PANTHER" id="PTHR34975:SF2">
    <property type="entry name" value="SPORE GERMINATION PROTEIN A2"/>
    <property type="match status" value="1"/>
</dbReference>
<comment type="caution">
    <text evidence="9">The sequence shown here is derived from an EMBL/GenBank/DDBJ whole genome shotgun (WGS) entry which is preliminary data.</text>
</comment>
<evidence type="ECO:0000256" key="2">
    <source>
        <dbReference type="ARBA" id="ARBA00007998"/>
    </source>
</evidence>
<feature type="transmembrane region" description="Helical" evidence="8">
    <location>
        <begin position="88"/>
        <end position="111"/>
    </location>
</feature>
<keyword evidence="4" id="KW-0309">Germination</keyword>